<feature type="compositionally biased region" description="Acidic residues" evidence="1">
    <location>
        <begin position="172"/>
        <end position="181"/>
    </location>
</feature>
<dbReference type="InterPro" id="IPR024368">
    <property type="entry name" value="Ecl1/2/3"/>
</dbReference>
<accession>A0AB34KZU8</accession>
<proteinExistence type="predicted"/>
<evidence type="ECO:0000256" key="1">
    <source>
        <dbReference type="SAM" id="MobiDB-lite"/>
    </source>
</evidence>
<feature type="compositionally biased region" description="Polar residues" evidence="1">
    <location>
        <begin position="284"/>
        <end position="295"/>
    </location>
</feature>
<gene>
    <name evidence="2" type="ORF">WHR41_02395</name>
</gene>
<dbReference type="EMBL" id="JAAQHG020000006">
    <property type="protein sequence ID" value="KAL1588805.1"/>
    <property type="molecule type" value="Genomic_DNA"/>
</dbReference>
<feature type="compositionally biased region" description="Basic and acidic residues" evidence="1">
    <location>
        <begin position="296"/>
        <end position="310"/>
    </location>
</feature>
<reference evidence="2 3" key="1">
    <citation type="journal article" date="2020" name="Microbiol. Resour. Announc.">
        <title>Draft Genome Sequence of a Cladosporium Species Isolated from the Mesophotic Ascidian Didemnum maculosum.</title>
        <authorList>
            <person name="Gioti A."/>
            <person name="Siaperas R."/>
            <person name="Nikolaivits E."/>
            <person name="Le Goff G."/>
            <person name="Ouazzani J."/>
            <person name="Kotoulas G."/>
            <person name="Topakas E."/>
        </authorList>
    </citation>
    <scope>NUCLEOTIDE SEQUENCE [LARGE SCALE GENOMIC DNA]</scope>
    <source>
        <strain evidence="2 3">TM138-S3</strain>
    </source>
</reference>
<evidence type="ECO:0000313" key="2">
    <source>
        <dbReference type="EMBL" id="KAL1588805.1"/>
    </source>
</evidence>
<feature type="region of interest" description="Disordered" evidence="1">
    <location>
        <begin position="1"/>
        <end position="65"/>
    </location>
</feature>
<keyword evidence="3" id="KW-1185">Reference proteome</keyword>
<feature type="region of interest" description="Disordered" evidence="1">
    <location>
        <begin position="284"/>
        <end position="341"/>
    </location>
</feature>
<evidence type="ECO:0008006" key="4">
    <source>
        <dbReference type="Google" id="ProtNLM"/>
    </source>
</evidence>
<feature type="compositionally biased region" description="Polar residues" evidence="1">
    <location>
        <begin position="212"/>
        <end position="232"/>
    </location>
</feature>
<feature type="compositionally biased region" description="Basic residues" evidence="1">
    <location>
        <begin position="1"/>
        <end position="11"/>
    </location>
</feature>
<dbReference type="GeneID" id="96003839"/>
<evidence type="ECO:0000313" key="3">
    <source>
        <dbReference type="Proteomes" id="UP000803884"/>
    </source>
</evidence>
<feature type="region of interest" description="Disordered" evidence="1">
    <location>
        <begin position="161"/>
        <end position="246"/>
    </location>
</feature>
<feature type="compositionally biased region" description="Polar residues" evidence="1">
    <location>
        <begin position="29"/>
        <end position="39"/>
    </location>
</feature>
<dbReference type="Pfam" id="PF12855">
    <property type="entry name" value="Ecl1"/>
    <property type="match status" value="1"/>
</dbReference>
<feature type="region of interest" description="Disordered" evidence="1">
    <location>
        <begin position="104"/>
        <end position="132"/>
    </location>
</feature>
<dbReference type="RefSeq" id="XP_069231910.1">
    <property type="nucleotide sequence ID" value="XM_069371001.1"/>
</dbReference>
<organism evidence="2 3">
    <name type="scientific">Cladosporium halotolerans</name>
    <dbReference type="NCBI Taxonomy" id="1052096"/>
    <lineage>
        <taxon>Eukaryota</taxon>
        <taxon>Fungi</taxon>
        <taxon>Dikarya</taxon>
        <taxon>Ascomycota</taxon>
        <taxon>Pezizomycotina</taxon>
        <taxon>Dothideomycetes</taxon>
        <taxon>Dothideomycetidae</taxon>
        <taxon>Cladosporiales</taxon>
        <taxon>Cladosporiaceae</taxon>
        <taxon>Cladosporium</taxon>
    </lineage>
</organism>
<protein>
    <recommendedName>
        <fullName evidence="4">Life-span regulatory factor-domain-containing protein</fullName>
    </recommendedName>
</protein>
<sequence>MNARPHHHRRSQSNGLKPNAAHARPSRPALSSSKRSPSYNHAALSHPSTALRRHKSGVDVTKQSSEDSEDMAASFLQFCATCERQIVTPDFSMLYCSESCRKRDSITSTPQPAHSPPISPRTHACTDHPPVDILPQLSPTVLRPLSTTFSELNLGRVSSISSMTSSTHENDDSYDEHDYDEQFQPGSLDPHVLDLPGYPTSTTHAPRRPSTKRTSTATDVPSLIHSPSSSYGTTASHFHHHASTRSTANKSIDLVIPITAPPSPTLPSHQDASLKSQASTLTTLRIAEGNNTTNNDAKRPSLDRDARRDSTQCPAGAAMGSLRQLFNHDAIRSSSRKRSRD</sequence>
<comment type="caution">
    <text evidence="2">The sequence shown here is derived from an EMBL/GenBank/DDBJ whole genome shotgun (WGS) entry which is preliminary data.</text>
</comment>
<name>A0AB34KZU8_9PEZI</name>
<dbReference type="Proteomes" id="UP000803884">
    <property type="component" value="Unassembled WGS sequence"/>
</dbReference>
<dbReference type="AlphaFoldDB" id="A0AB34KZU8"/>